<keyword evidence="1" id="KW-0472">Membrane</keyword>
<feature type="transmembrane region" description="Helical" evidence="1">
    <location>
        <begin position="12"/>
        <end position="36"/>
    </location>
</feature>
<evidence type="ECO:0000313" key="2">
    <source>
        <dbReference type="EMBL" id="ETW94081.1"/>
    </source>
</evidence>
<keyword evidence="1" id="KW-1133">Transmembrane helix</keyword>
<reference evidence="2 3" key="1">
    <citation type="journal article" date="2014" name="Nature">
        <title>An environmental bacterial taxon with a large and distinct metabolic repertoire.</title>
        <authorList>
            <person name="Wilson M.C."/>
            <person name="Mori T."/>
            <person name="Ruckert C."/>
            <person name="Uria A.R."/>
            <person name="Helf M.J."/>
            <person name="Takada K."/>
            <person name="Gernert C."/>
            <person name="Steffens U.A."/>
            <person name="Heycke N."/>
            <person name="Schmitt S."/>
            <person name="Rinke C."/>
            <person name="Helfrich E.J."/>
            <person name="Brachmann A.O."/>
            <person name="Gurgui C."/>
            <person name="Wakimoto T."/>
            <person name="Kracht M."/>
            <person name="Crusemann M."/>
            <person name="Hentschel U."/>
            <person name="Abe I."/>
            <person name="Matsunaga S."/>
            <person name="Kalinowski J."/>
            <person name="Takeyama H."/>
            <person name="Piel J."/>
        </authorList>
    </citation>
    <scope>NUCLEOTIDE SEQUENCE [LARGE SCALE GENOMIC DNA]</scope>
    <source>
        <strain evidence="3">TSY1</strain>
    </source>
</reference>
<organism evidence="2 3">
    <name type="scientific">Entotheonella factor</name>
    <dbReference type="NCBI Taxonomy" id="1429438"/>
    <lineage>
        <taxon>Bacteria</taxon>
        <taxon>Pseudomonadati</taxon>
        <taxon>Nitrospinota/Tectimicrobiota group</taxon>
        <taxon>Candidatus Tectimicrobiota</taxon>
        <taxon>Candidatus Entotheonellia</taxon>
        <taxon>Candidatus Entotheonellales</taxon>
        <taxon>Candidatus Entotheonellaceae</taxon>
        <taxon>Candidatus Entotheonella</taxon>
    </lineage>
</organism>
<evidence type="ECO:0000256" key="1">
    <source>
        <dbReference type="SAM" id="Phobius"/>
    </source>
</evidence>
<sequence length="42" mass="4630">MGSSKNKGISIFLRMLIVFMAVNIATSGFLIAVGSLRRFLRI</sequence>
<dbReference type="Proteomes" id="UP000019141">
    <property type="component" value="Unassembled WGS sequence"/>
</dbReference>
<accession>W4L9R4</accession>
<dbReference type="AlphaFoldDB" id="W4L9R4"/>
<keyword evidence="3" id="KW-1185">Reference proteome</keyword>
<comment type="caution">
    <text evidence="2">The sequence shown here is derived from an EMBL/GenBank/DDBJ whole genome shotgun (WGS) entry which is preliminary data.</text>
</comment>
<evidence type="ECO:0000313" key="3">
    <source>
        <dbReference type="Proteomes" id="UP000019141"/>
    </source>
</evidence>
<dbReference type="EMBL" id="AZHW01001124">
    <property type="protein sequence ID" value="ETW94081.1"/>
    <property type="molecule type" value="Genomic_DNA"/>
</dbReference>
<protein>
    <submittedName>
        <fullName evidence="2">Uncharacterized protein</fullName>
    </submittedName>
</protein>
<keyword evidence="1" id="KW-0812">Transmembrane</keyword>
<proteinExistence type="predicted"/>
<name>W4L9R4_ENTF1</name>
<gene>
    <name evidence="2" type="ORF">ETSY1_36445</name>
</gene>
<dbReference type="HOGENOM" id="CLU_3248789_0_0_7"/>